<gene>
    <name evidence="1" type="ORF">AVDCRST_MAG73-3088</name>
</gene>
<dbReference type="InterPro" id="IPR012349">
    <property type="entry name" value="Split_barrel_FMN-bd"/>
</dbReference>
<protein>
    <recommendedName>
        <fullName evidence="2">Nitroreductase family deazaflavin-dependent oxidoreductase</fullName>
    </recommendedName>
</protein>
<name>A0A6J4UJM7_9BACT</name>
<dbReference type="EMBL" id="CADCWE010000201">
    <property type="protein sequence ID" value="CAA9552719.1"/>
    <property type="molecule type" value="Genomic_DNA"/>
</dbReference>
<dbReference type="GO" id="GO:0016491">
    <property type="term" value="F:oxidoreductase activity"/>
    <property type="evidence" value="ECO:0007669"/>
    <property type="project" value="InterPro"/>
</dbReference>
<organism evidence="1">
    <name type="scientific">uncultured Thermomicrobiales bacterium</name>
    <dbReference type="NCBI Taxonomy" id="1645740"/>
    <lineage>
        <taxon>Bacteria</taxon>
        <taxon>Pseudomonadati</taxon>
        <taxon>Thermomicrobiota</taxon>
        <taxon>Thermomicrobia</taxon>
        <taxon>Thermomicrobiales</taxon>
        <taxon>environmental samples</taxon>
    </lineage>
</organism>
<dbReference type="InterPro" id="IPR004378">
    <property type="entry name" value="F420H2_quin_Rdtase"/>
</dbReference>
<dbReference type="Gene3D" id="2.30.110.10">
    <property type="entry name" value="Electron Transport, Fmn-binding Protein, Chain A"/>
    <property type="match status" value="1"/>
</dbReference>
<reference evidence="1" key="1">
    <citation type="submission" date="2020-02" db="EMBL/GenBank/DDBJ databases">
        <authorList>
            <person name="Meier V. D."/>
        </authorList>
    </citation>
    <scope>NUCLEOTIDE SEQUENCE</scope>
    <source>
        <strain evidence="1">AVDCRST_MAG73</strain>
    </source>
</reference>
<dbReference type="AlphaFoldDB" id="A0A6J4UJM7"/>
<sequence length="140" mass="14877">MAFPGWLARFNRRAIGLVARRFAGRLPPLAIVVHRGRRTGVEYATPVMAFATTDGYAIALTYGPDADWVQNVLVAGGCGLIRGGRWSETADARLVGVATAIGLLPPIVRPMTRANGVREVQVVDRAAGRPSGGERSSGDH</sequence>
<dbReference type="NCBIfam" id="TIGR00026">
    <property type="entry name" value="hi_GC_TIGR00026"/>
    <property type="match status" value="1"/>
</dbReference>
<evidence type="ECO:0008006" key="2">
    <source>
        <dbReference type="Google" id="ProtNLM"/>
    </source>
</evidence>
<proteinExistence type="predicted"/>
<accession>A0A6J4UJM7</accession>
<evidence type="ECO:0000313" key="1">
    <source>
        <dbReference type="EMBL" id="CAA9552719.1"/>
    </source>
</evidence>